<organism evidence="3">
    <name type="scientific">Schlesneria paludicola</name>
    <dbReference type="NCBI Taxonomy" id="360056"/>
    <lineage>
        <taxon>Bacteria</taxon>
        <taxon>Pseudomonadati</taxon>
        <taxon>Planctomycetota</taxon>
        <taxon>Planctomycetia</taxon>
        <taxon>Planctomycetales</taxon>
        <taxon>Planctomycetaceae</taxon>
        <taxon>Schlesneria</taxon>
    </lineage>
</organism>
<dbReference type="EMBL" id="DSOK01000182">
    <property type="protein sequence ID" value="HEN15060.1"/>
    <property type="molecule type" value="Genomic_DNA"/>
</dbReference>
<name>A0A7C2JZ15_9PLAN</name>
<dbReference type="Gene3D" id="2.60.120.560">
    <property type="entry name" value="Exo-inulinase, domain 1"/>
    <property type="match status" value="1"/>
</dbReference>
<feature type="domain" description="3-keto-alpha-glucoside-1,2-lyase/3-keto-2-hydroxy-glucal hydratase" evidence="2">
    <location>
        <begin position="25"/>
        <end position="253"/>
    </location>
</feature>
<feature type="chain" id="PRO_5027797975" evidence="1">
    <location>
        <begin position="24"/>
        <end position="258"/>
    </location>
</feature>
<protein>
    <submittedName>
        <fullName evidence="3">DUF1080 domain-containing protein</fullName>
    </submittedName>
</protein>
<reference evidence="3" key="1">
    <citation type="journal article" date="2020" name="mSystems">
        <title>Genome- and Community-Level Interaction Insights into Carbon Utilization and Element Cycling Functions of Hydrothermarchaeota in Hydrothermal Sediment.</title>
        <authorList>
            <person name="Zhou Z."/>
            <person name="Liu Y."/>
            <person name="Xu W."/>
            <person name="Pan J."/>
            <person name="Luo Z.H."/>
            <person name="Li M."/>
        </authorList>
    </citation>
    <scope>NUCLEOTIDE SEQUENCE [LARGE SCALE GENOMIC DNA]</scope>
    <source>
        <strain evidence="3">SpSt-339</strain>
    </source>
</reference>
<sequence length="258" mass="28818">MLPQPVCWLATLLWCVLAATASADDWTPLFNGKDLDGWTPKIRYHKLGENFANTFRVEDGLLKVRYDGYQQFGEQFGHLFYKTPYSHYRLRVEYRFVGAQCPGGPNWAIRNSGLMIHGEAPEQMAVDQDFPASIEVQLLGGDGANDRTNANLCTPGTNVVMDGQLVTRHCTGSKSKTYHGEQWVTVEVEVHGDQVIKHILDGEVVLSYEQPQLDERDAHARELAAKAGTKLLSGGTISLQSESHPCDFRKVEILVLDK</sequence>
<evidence type="ECO:0000256" key="1">
    <source>
        <dbReference type="SAM" id="SignalP"/>
    </source>
</evidence>
<accession>A0A7C2JZ15</accession>
<dbReference type="GO" id="GO:0016787">
    <property type="term" value="F:hydrolase activity"/>
    <property type="evidence" value="ECO:0007669"/>
    <property type="project" value="InterPro"/>
</dbReference>
<evidence type="ECO:0000259" key="2">
    <source>
        <dbReference type="Pfam" id="PF06439"/>
    </source>
</evidence>
<comment type="caution">
    <text evidence="3">The sequence shown here is derived from an EMBL/GenBank/DDBJ whole genome shotgun (WGS) entry which is preliminary data.</text>
</comment>
<gene>
    <name evidence="3" type="ORF">ENQ76_06275</name>
</gene>
<proteinExistence type="predicted"/>
<dbReference type="AlphaFoldDB" id="A0A7C2JZ15"/>
<feature type="signal peptide" evidence="1">
    <location>
        <begin position="1"/>
        <end position="23"/>
    </location>
</feature>
<evidence type="ECO:0000313" key="3">
    <source>
        <dbReference type="EMBL" id="HEN15060.1"/>
    </source>
</evidence>
<dbReference type="Pfam" id="PF06439">
    <property type="entry name" value="3keto-disac_hyd"/>
    <property type="match status" value="1"/>
</dbReference>
<keyword evidence="1" id="KW-0732">Signal</keyword>
<dbReference type="InterPro" id="IPR010496">
    <property type="entry name" value="AL/BT2_dom"/>
</dbReference>